<evidence type="ECO:0000256" key="11">
    <source>
        <dbReference type="ARBA" id="ARBA00023286"/>
    </source>
</evidence>
<feature type="chain" id="PRO_5044646950" description="Glutamate receptor" evidence="17">
    <location>
        <begin position="27"/>
        <end position="944"/>
    </location>
</feature>
<evidence type="ECO:0000256" key="4">
    <source>
        <dbReference type="ARBA" id="ARBA00022692"/>
    </source>
</evidence>
<feature type="signal peptide" evidence="17">
    <location>
        <begin position="1"/>
        <end position="26"/>
    </location>
</feature>
<evidence type="ECO:0000256" key="16">
    <source>
        <dbReference type="SAM" id="Phobius"/>
    </source>
</evidence>
<dbReference type="Gene3D" id="3.40.50.2300">
    <property type="match status" value="2"/>
</dbReference>
<feature type="compositionally biased region" description="Polar residues" evidence="15">
    <location>
        <begin position="934"/>
        <end position="944"/>
    </location>
</feature>
<dbReference type="Gene3D" id="3.40.190.10">
    <property type="entry name" value="Periplasmic binding protein-like II"/>
    <property type="match status" value="3"/>
</dbReference>
<evidence type="ECO:0000256" key="9">
    <source>
        <dbReference type="ARBA" id="ARBA00023170"/>
    </source>
</evidence>
<dbReference type="AlphaFoldDB" id="A0A6P4A3C9"/>
<evidence type="ECO:0000256" key="7">
    <source>
        <dbReference type="ARBA" id="ARBA00023065"/>
    </source>
</evidence>
<feature type="disulfide bond" evidence="14">
    <location>
        <begin position="769"/>
        <end position="823"/>
    </location>
</feature>
<evidence type="ECO:0000313" key="24">
    <source>
        <dbReference type="RefSeq" id="XP_024932325.2"/>
    </source>
</evidence>
<proteinExistence type="inferred from homology"/>
<evidence type="ECO:0000313" key="22">
    <source>
        <dbReference type="RefSeq" id="XP_015889595.2"/>
    </source>
</evidence>
<dbReference type="Gene3D" id="1.10.287.70">
    <property type="match status" value="1"/>
</dbReference>
<evidence type="ECO:0000256" key="17">
    <source>
        <dbReference type="SAM" id="SignalP"/>
    </source>
</evidence>
<dbReference type="InterPro" id="IPR044440">
    <property type="entry name" value="GABAb_receptor_plant_PBP1"/>
</dbReference>
<dbReference type="RefSeq" id="XP_015889594.2">
    <property type="nucleotide sequence ID" value="XM_016034108.4"/>
</dbReference>
<dbReference type="GO" id="GO:0009611">
    <property type="term" value="P:response to wounding"/>
    <property type="evidence" value="ECO:0007669"/>
    <property type="project" value="UniProtKB-ARBA"/>
</dbReference>
<evidence type="ECO:0000259" key="18">
    <source>
        <dbReference type="SMART" id="SM00079"/>
    </source>
</evidence>
<dbReference type="GO" id="GO:1901701">
    <property type="term" value="P:cellular response to oxygen-containing compound"/>
    <property type="evidence" value="ECO:0007669"/>
    <property type="project" value="UniProtKB-ARBA"/>
</dbReference>
<keyword evidence="14" id="KW-1015">Disulfide bond</keyword>
<comment type="similarity">
    <text evidence="2 13">Belongs to the glutamate-gated ion channel (TC 1.A.10.1) family.</text>
</comment>
<dbReference type="Pfam" id="PF00060">
    <property type="entry name" value="Lig_chan"/>
    <property type="match status" value="1"/>
</dbReference>
<evidence type="ECO:0000313" key="20">
    <source>
        <dbReference type="RefSeq" id="XP_015889593.2"/>
    </source>
</evidence>
<dbReference type="CDD" id="cd19990">
    <property type="entry name" value="PBP1_GABAb_receptor_plant"/>
    <property type="match status" value="1"/>
</dbReference>
<protein>
    <recommendedName>
        <fullName evidence="13">Glutamate receptor</fullName>
    </recommendedName>
</protein>
<keyword evidence="8 13" id="KW-0472">Membrane</keyword>
<dbReference type="Proteomes" id="UP001652623">
    <property type="component" value="Chromosome 7"/>
</dbReference>
<evidence type="ECO:0000256" key="3">
    <source>
        <dbReference type="ARBA" id="ARBA00022448"/>
    </source>
</evidence>
<keyword evidence="9 13" id="KW-0675">Receptor</keyword>
<dbReference type="GeneID" id="107424338"/>
<dbReference type="RefSeq" id="XP_015889593.2">
    <property type="nucleotide sequence ID" value="XM_016034107.4"/>
</dbReference>
<dbReference type="RefSeq" id="XP_015889596.2">
    <property type="nucleotide sequence ID" value="XM_016034110.4"/>
</dbReference>
<keyword evidence="10" id="KW-0325">Glycoprotein</keyword>
<gene>
    <name evidence="20 21 22 23 24" type="primary">LOC107424338</name>
</gene>
<organism evidence="19 21">
    <name type="scientific">Ziziphus jujuba</name>
    <name type="common">Chinese jujube</name>
    <name type="synonym">Ziziphus sativa</name>
    <dbReference type="NCBI Taxonomy" id="326968"/>
    <lineage>
        <taxon>Eukaryota</taxon>
        <taxon>Viridiplantae</taxon>
        <taxon>Streptophyta</taxon>
        <taxon>Embryophyta</taxon>
        <taxon>Tracheophyta</taxon>
        <taxon>Spermatophyta</taxon>
        <taxon>Magnoliopsida</taxon>
        <taxon>eudicotyledons</taxon>
        <taxon>Gunneridae</taxon>
        <taxon>Pentapetalae</taxon>
        <taxon>rosids</taxon>
        <taxon>fabids</taxon>
        <taxon>Rosales</taxon>
        <taxon>Rhamnaceae</taxon>
        <taxon>Paliureae</taxon>
        <taxon>Ziziphus</taxon>
    </lineage>
</organism>
<feature type="transmembrane region" description="Helical" evidence="16">
    <location>
        <begin position="659"/>
        <end position="683"/>
    </location>
</feature>
<feature type="transmembrane region" description="Helical" evidence="16">
    <location>
        <begin position="599"/>
        <end position="617"/>
    </location>
</feature>
<evidence type="ECO:0000313" key="19">
    <source>
        <dbReference type="Proteomes" id="UP001652623"/>
    </source>
</evidence>
<evidence type="ECO:0000256" key="10">
    <source>
        <dbReference type="ARBA" id="ARBA00023180"/>
    </source>
</evidence>
<evidence type="ECO:0000256" key="2">
    <source>
        <dbReference type="ARBA" id="ARBA00008685"/>
    </source>
</evidence>
<dbReference type="GO" id="GO:0015276">
    <property type="term" value="F:ligand-gated monoatomic ion channel activity"/>
    <property type="evidence" value="ECO:0007669"/>
    <property type="project" value="InterPro"/>
</dbReference>
<dbReference type="RefSeq" id="XP_015889595.2">
    <property type="nucleotide sequence ID" value="XM_016034109.4"/>
</dbReference>
<dbReference type="KEGG" id="zju:107424338"/>
<evidence type="ECO:0000313" key="23">
    <source>
        <dbReference type="RefSeq" id="XP_015889596.2"/>
    </source>
</evidence>
<dbReference type="SMART" id="SM00079">
    <property type="entry name" value="PBPe"/>
    <property type="match status" value="1"/>
</dbReference>
<dbReference type="CDD" id="cd13686">
    <property type="entry name" value="GluR_Plant"/>
    <property type="match status" value="1"/>
</dbReference>
<dbReference type="InterPro" id="IPR001320">
    <property type="entry name" value="Iontro_rcpt_C"/>
</dbReference>
<keyword evidence="5 17" id="KW-0732">Signal</keyword>
<dbReference type="SUPFAM" id="SSF53822">
    <property type="entry name" value="Periplasmic binding protein-like I"/>
    <property type="match status" value="1"/>
</dbReference>
<dbReference type="InterPro" id="IPR017103">
    <property type="entry name" value="Iontropic_Glu_rcpt_pln"/>
</dbReference>
<evidence type="ECO:0000256" key="12">
    <source>
        <dbReference type="ARBA" id="ARBA00023303"/>
    </source>
</evidence>
<reference evidence="20 21" key="1">
    <citation type="submission" date="2025-05" db="UniProtKB">
        <authorList>
            <consortium name="RefSeq"/>
        </authorList>
    </citation>
    <scope>IDENTIFICATION</scope>
    <source>
        <tissue evidence="20 21">Seedling</tissue>
    </source>
</reference>
<feature type="domain" description="Ionotropic glutamate receptor C-terminal" evidence="18">
    <location>
        <begin position="476"/>
        <end position="820"/>
    </location>
</feature>
<evidence type="ECO:0000256" key="6">
    <source>
        <dbReference type="ARBA" id="ARBA00022989"/>
    </source>
</evidence>
<keyword evidence="3 13" id="KW-0813">Transport</keyword>
<evidence type="ECO:0000256" key="8">
    <source>
        <dbReference type="ARBA" id="ARBA00023136"/>
    </source>
</evidence>
<dbReference type="SUPFAM" id="SSF53850">
    <property type="entry name" value="Periplasmic binding protein-like II"/>
    <property type="match status" value="1"/>
</dbReference>
<dbReference type="GO" id="GO:0016020">
    <property type="term" value="C:membrane"/>
    <property type="evidence" value="ECO:0007669"/>
    <property type="project" value="UniProtKB-SubCell"/>
</dbReference>
<sequence length="944" mass="104817">MIKQLTMNKVWYLVLIVFCNGLAANGAGTNNSTRPSTVNIGGIFSLASVISRVGKVAVEAAVEDINSDPSVLGGTKLELTVQDSNFSGFMGIIEALKFMEKDTLAIIGPQTAVIAHVISHIANELHVPLLSFTVTDPTLSSLQFPYFVRTTQSDQYQMAAIADIVDHYGWKEVIAIYVDDDYGRNGITALGDKLAEKRCKISYKAPVKLEPTKNDITDVLVKVALTESRIVVLIAYPGWGMEVFKVAQYLGMMGTGYVWIATTWLSSVIDINSSLTPDEKNNIEGVLTLRMHTPDSELKRKFISRWSSLTSKRAADSSLGFSPYALYAYDTVWLLARAINAFFNKGGQISFSDDSRLTQLRGGNLRLDAMSISNGGSLLLQQILATNMTGLTGHVKFTSDRDLIRPAFEIINVIGTGIRPIGYWSNYSGLSVLPPETLYTEPPNRSSSNQQLHPVIWPGQTIEKPRGWVFPNNGRHLIIGVPKRVSYKEFVSQAEGTDMFTGYTIDVFTAALNLLPYAVPYKLKPFGDGINNPSDTELVRLITTGAFDAAIGDIAIITNRTRMADFTQPYIESGLVVVAPVRKVHSNAWAFLRPFTAKMWAVTAAFFVIVGAVVWILEHRLNDDFRGPPRKQVVTTLWFSFSTMFFAHRENTVSTLGRIVLIIWLFVVLIINSSYTASLTSILTVQQLASPIKGIESLVASTDPIGYQQGSFARNYLIEELSIQESRLVPLKTPEDYAQALKDGPHKKGGVAAVVDERAYVELFLSTRCEFSIIGQEFTKAGWGFAFPRDSPLAVDMSTAILKLSETGDLQRIHDKWLTRSACTSQNTKLEVDRLTLRSFWGLFAVCGLICLAALIIFLILMVRQFTRHYSEEIESPPSSRSGRLQTFLSFVDEKEDEVKRRSKRRQMERMSNRSAGESDQSMNSSRARYLESASHNTENCNNV</sequence>
<dbReference type="RefSeq" id="XP_024932325.2">
    <property type="nucleotide sequence ID" value="XM_025076557.3"/>
</dbReference>
<dbReference type="GO" id="GO:0007165">
    <property type="term" value="P:signal transduction"/>
    <property type="evidence" value="ECO:0007669"/>
    <property type="project" value="UniProtKB-ARBA"/>
</dbReference>
<keyword evidence="7 13" id="KW-0406">Ion transport</keyword>
<keyword evidence="19" id="KW-1185">Reference proteome</keyword>
<dbReference type="InterPro" id="IPR001828">
    <property type="entry name" value="ANF_lig-bd_rcpt"/>
</dbReference>
<evidence type="ECO:0000256" key="14">
    <source>
        <dbReference type="PIRSR" id="PIRSR037090-50"/>
    </source>
</evidence>
<name>A0A6P4A3C9_ZIZJJ</name>
<accession>A0A6P4A3C9</accession>
<dbReference type="PIRSF" id="PIRSF037090">
    <property type="entry name" value="Iontro_Glu-like_rcpt_pln"/>
    <property type="match status" value="1"/>
</dbReference>
<dbReference type="InterPro" id="IPR028082">
    <property type="entry name" value="Peripla_BP_I"/>
</dbReference>
<feature type="transmembrane region" description="Helical" evidence="16">
    <location>
        <begin position="840"/>
        <end position="863"/>
    </location>
</feature>
<dbReference type="Pfam" id="PF01094">
    <property type="entry name" value="ANF_receptor"/>
    <property type="match status" value="1"/>
</dbReference>
<comment type="subcellular location">
    <subcellularLocation>
        <location evidence="1">Membrane</location>
        <topology evidence="1">Multi-pass membrane protein</topology>
    </subcellularLocation>
</comment>
<dbReference type="InterPro" id="IPR015683">
    <property type="entry name" value="Ionotropic_Glu_rcpt"/>
</dbReference>
<keyword evidence="11 13" id="KW-1071">Ligand-gated ion channel</keyword>
<feature type="region of interest" description="Disordered" evidence="15">
    <location>
        <begin position="896"/>
        <end position="944"/>
    </location>
</feature>
<evidence type="ECO:0000256" key="15">
    <source>
        <dbReference type="SAM" id="MobiDB-lite"/>
    </source>
</evidence>
<keyword evidence="6 16" id="KW-1133">Transmembrane helix</keyword>
<comment type="function">
    <text evidence="13">Glutamate-gated receptor that probably acts as non-selective cation channel.</text>
</comment>
<dbReference type="PANTHER" id="PTHR18966">
    <property type="entry name" value="IONOTROPIC GLUTAMATE RECEPTOR"/>
    <property type="match status" value="1"/>
</dbReference>
<evidence type="ECO:0000256" key="13">
    <source>
        <dbReference type="PIRNR" id="PIRNR037090"/>
    </source>
</evidence>
<keyword evidence="12 13" id="KW-0407">Ion channel</keyword>
<evidence type="ECO:0000256" key="1">
    <source>
        <dbReference type="ARBA" id="ARBA00004141"/>
    </source>
</evidence>
<evidence type="ECO:0000256" key="5">
    <source>
        <dbReference type="ARBA" id="ARBA00022729"/>
    </source>
</evidence>
<feature type="compositionally biased region" description="Polar residues" evidence="15">
    <location>
        <begin position="913"/>
        <end position="927"/>
    </location>
</feature>
<evidence type="ECO:0000313" key="21">
    <source>
        <dbReference type="RefSeq" id="XP_015889594.2"/>
    </source>
</evidence>
<keyword evidence="4 16" id="KW-0812">Transmembrane</keyword>